<comment type="caution">
    <text evidence="6">The sequence shown here is derived from an EMBL/GenBank/DDBJ whole genome shotgun (WGS) entry which is preliminary data.</text>
</comment>
<dbReference type="AlphaFoldDB" id="A0A6L6Q909"/>
<dbReference type="Proteomes" id="UP000484015">
    <property type="component" value="Unassembled WGS sequence"/>
</dbReference>
<protein>
    <submittedName>
        <fullName evidence="6">MerR family transcriptional regulator</fullName>
    </submittedName>
</protein>
<name>A0A6L6Q909_9BURK</name>
<evidence type="ECO:0000313" key="7">
    <source>
        <dbReference type="Proteomes" id="UP000484015"/>
    </source>
</evidence>
<keyword evidence="1" id="KW-0678">Repressor</keyword>
<evidence type="ECO:0000313" key="6">
    <source>
        <dbReference type="EMBL" id="MTW06140.1"/>
    </source>
</evidence>
<evidence type="ECO:0000256" key="4">
    <source>
        <dbReference type="ARBA" id="ARBA00023163"/>
    </source>
</evidence>
<dbReference type="InterPro" id="IPR000551">
    <property type="entry name" value="MerR-type_HTH_dom"/>
</dbReference>
<evidence type="ECO:0000256" key="3">
    <source>
        <dbReference type="ARBA" id="ARBA00023125"/>
    </source>
</evidence>
<dbReference type="SUPFAM" id="SSF46955">
    <property type="entry name" value="Putative DNA-binding domain"/>
    <property type="match status" value="1"/>
</dbReference>
<dbReference type="PANTHER" id="PTHR30204">
    <property type="entry name" value="REDOX-CYCLING DRUG-SENSING TRANSCRIPTIONAL ACTIVATOR SOXR"/>
    <property type="match status" value="1"/>
</dbReference>
<dbReference type="InterPro" id="IPR047057">
    <property type="entry name" value="MerR_fam"/>
</dbReference>
<sequence length="324" mass="34352">MAFKKDSGAGALREIWYRSGAAARLAGLPVETLRVWERRYGLSDTERSSRGQRLYSEEQVKRLGLLKQLVDQGHPIGQLATLSLEQLRALAGAGSADGAAAPAGPMRLAVAGIGLARRIAASNQQSRLEVVASWSRLDEAVATAGPVAADLLVVELSELHEAAIAAIAAARDATGSAAVMVLYRFSASATIRALRAQGWLVARVPAEIGELVSLCRSALAGGDLPPPRAEPEAAPAPRFDEHALATISNAGNSLACECPRHLADLLLMVGSFERYSAQCASRNEADRLLHEELYQAAGRARAVLEQAMEQLAQAEGLPLPEQKK</sequence>
<reference evidence="6 7" key="1">
    <citation type="submission" date="2019-11" db="EMBL/GenBank/DDBJ databases">
        <title>Type strains purchased from KCTC, JCM and DSMZ.</title>
        <authorList>
            <person name="Lu H."/>
        </authorList>
    </citation>
    <scope>NUCLEOTIDE SEQUENCE [LARGE SCALE GENOMIC DNA]</scope>
    <source>
        <strain evidence="6 7">KCTC 42409</strain>
    </source>
</reference>
<dbReference type="PANTHER" id="PTHR30204:SF69">
    <property type="entry name" value="MERR-FAMILY TRANSCRIPTIONAL REGULATOR"/>
    <property type="match status" value="1"/>
</dbReference>
<dbReference type="GO" id="GO:0003677">
    <property type="term" value="F:DNA binding"/>
    <property type="evidence" value="ECO:0007669"/>
    <property type="project" value="UniProtKB-KW"/>
</dbReference>
<dbReference type="GO" id="GO:0003700">
    <property type="term" value="F:DNA-binding transcription factor activity"/>
    <property type="evidence" value="ECO:0007669"/>
    <property type="project" value="InterPro"/>
</dbReference>
<dbReference type="SMART" id="SM00422">
    <property type="entry name" value="HTH_MERR"/>
    <property type="match status" value="1"/>
</dbReference>
<dbReference type="EMBL" id="WNLA01000038">
    <property type="protein sequence ID" value="MTW06140.1"/>
    <property type="molecule type" value="Genomic_DNA"/>
</dbReference>
<organism evidence="6 7">
    <name type="scientific">Pseudoduganella ginsengisoli</name>
    <dbReference type="NCBI Taxonomy" id="1462440"/>
    <lineage>
        <taxon>Bacteria</taxon>
        <taxon>Pseudomonadati</taxon>
        <taxon>Pseudomonadota</taxon>
        <taxon>Betaproteobacteria</taxon>
        <taxon>Burkholderiales</taxon>
        <taxon>Oxalobacteraceae</taxon>
        <taxon>Telluria group</taxon>
        <taxon>Pseudoduganella</taxon>
    </lineage>
</organism>
<dbReference type="InterPro" id="IPR009061">
    <property type="entry name" value="DNA-bd_dom_put_sf"/>
</dbReference>
<evidence type="ECO:0000256" key="1">
    <source>
        <dbReference type="ARBA" id="ARBA00022491"/>
    </source>
</evidence>
<accession>A0A6L6Q909</accession>
<keyword evidence="2" id="KW-0805">Transcription regulation</keyword>
<evidence type="ECO:0000256" key="2">
    <source>
        <dbReference type="ARBA" id="ARBA00023015"/>
    </source>
</evidence>
<dbReference type="Gene3D" id="1.10.1660.10">
    <property type="match status" value="1"/>
</dbReference>
<feature type="domain" description="HTH merR-type" evidence="5">
    <location>
        <begin position="20"/>
        <end position="82"/>
    </location>
</feature>
<evidence type="ECO:0000259" key="5">
    <source>
        <dbReference type="PROSITE" id="PS50937"/>
    </source>
</evidence>
<keyword evidence="3" id="KW-0238">DNA-binding</keyword>
<keyword evidence="7" id="KW-1185">Reference proteome</keyword>
<keyword evidence="4" id="KW-0804">Transcription</keyword>
<dbReference type="PROSITE" id="PS50937">
    <property type="entry name" value="HTH_MERR_2"/>
    <property type="match status" value="1"/>
</dbReference>
<dbReference type="CDD" id="cd01104">
    <property type="entry name" value="HTH_MlrA-CarA"/>
    <property type="match status" value="1"/>
</dbReference>
<proteinExistence type="predicted"/>
<gene>
    <name evidence="6" type="ORF">GM668_29100</name>
</gene>
<dbReference type="OrthoDB" id="9800334at2"/>
<dbReference type="RefSeq" id="WP_155442476.1">
    <property type="nucleotide sequence ID" value="NZ_WNLA01000038.1"/>
</dbReference>
<dbReference type="Pfam" id="PF13411">
    <property type="entry name" value="MerR_1"/>
    <property type="match status" value="1"/>
</dbReference>